<organism evidence="2 3">
    <name type="scientific">Paracoccus litorisediminis</name>
    <dbReference type="NCBI Taxonomy" id="2006130"/>
    <lineage>
        <taxon>Bacteria</taxon>
        <taxon>Pseudomonadati</taxon>
        <taxon>Pseudomonadota</taxon>
        <taxon>Alphaproteobacteria</taxon>
        <taxon>Rhodobacterales</taxon>
        <taxon>Paracoccaceae</taxon>
        <taxon>Paracoccus</taxon>
    </lineage>
</organism>
<accession>A0A844HQV2</accession>
<feature type="compositionally biased region" description="Polar residues" evidence="1">
    <location>
        <begin position="316"/>
        <end position="326"/>
    </location>
</feature>
<evidence type="ECO:0000256" key="1">
    <source>
        <dbReference type="SAM" id="MobiDB-lite"/>
    </source>
</evidence>
<gene>
    <name evidence="2" type="ORF">GL300_12615</name>
</gene>
<dbReference type="RefSeq" id="WP_155039985.1">
    <property type="nucleotide sequence ID" value="NZ_WMIG01000005.1"/>
</dbReference>
<reference evidence="2 3" key="1">
    <citation type="submission" date="2019-11" db="EMBL/GenBank/DDBJ databases">
        <authorList>
            <person name="Dong K."/>
        </authorList>
    </citation>
    <scope>NUCLEOTIDE SEQUENCE [LARGE SCALE GENOMIC DNA]</scope>
    <source>
        <strain evidence="2 3">NBRC 112902</strain>
    </source>
</reference>
<protein>
    <submittedName>
        <fullName evidence="2">Uncharacterized protein</fullName>
    </submittedName>
</protein>
<proteinExistence type="predicted"/>
<keyword evidence="3" id="KW-1185">Reference proteome</keyword>
<evidence type="ECO:0000313" key="3">
    <source>
        <dbReference type="Proteomes" id="UP000449846"/>
    </source>
</evidence>
<dbReference type="OrthoDB" id="1489454at2"/>
<dbReference type="AlphaFoldDB" id="A0A844HQV2"/>
<dbReference type="Proteomes" id="UP000449846">
    <property type="component" value="Unassembled WGS sequence"/>
</dbReference>
<comment type="caution">
    <text evidence="2">The sequence shown here is derived from an EMBL/GenBank/DDBJ whole genome shotgun (WGS) entry which is preliminary data.</text>
</comment>
<evidence type="ECO:0000313" key="2">
    <source>
        <dbReference type="EMBL" id="MTH60051.1"/>
    </source>
</evidence>
<feature type="region of interest" description="Disordered" evidence="1">
    <location>
        <begin position="314"/>
        <end position="334"/>
    </location>
</feature>
<name>A0A844HQV2_9RHOB</name>
<sequence>MGLFGDVLTRLASKESHQFMVVRDLKCHRLGITGSEIKADTCYIEIYLESLRIKNVRKFATSFHGVVYAYANLAREGDNSAEFAAVTTPKGLALLDPNNLDRVITMSKLLFGPTPWRGGVLRLELGLFSVRQTNLMSGVLDLVGKIADQVGVSFVSLAKPFLPLVREGMDLIAGQAEDSAIEVALNTDLSLSKGEAIAVIAVEDGVLDLNEISMDPYTSALLYEGMPLKESYFVFSIRSTKQKADYAEIPELKAAYASIVEAIRDGTPDAADVALHAFRRTAIISPDLITEDRNLIVEKASMKVKEAFSRGFVPSSRPTAGDTPQSLGDLRLYN</sequence>
<dbReference type="EMBL" id="WMIG01000005">
    <property type="protein sequence ID" value="MTH60051.1"/>
    <property type="molecule type" value="Genomic_DNA"/>
</dbReference>